<organism evidence="1 2">
    <name type="scientific">Dokdonia donghaensis DSW-1</name>
    <dbReference type="NCBI Taxonomy" id="1300343"/>
    <lineage>
        <taxon>Bacteria</taxon>
        <taxon>Pseudomonadati</taxon>
        <taxon>Bacteroidota</taxon>
        <taxon>Flavobacteriia</taxon>
        <taxon>Flavobacteriales</taxon>
        <taxon>Flavobacteriaceae</taxon>
        <taxon>Dokdonia</taxon>
    </lineage>
</organism>
<sequence>MRTYGAIAYGSNYGKLLESPSGLFAIYPTDMNFHKYIDYEYVGILPDIVLDYNEDWIKQTLDYIKKQDAEY</sequence>
<accession>A0A0A2GXF9</accession>
<evidence type="ECO:0000313" key="1">
    <source>
        <dbReference type="EMBL" id="KGO07939.1"/>
    </source>
</evidence>
<reference evidence="1 2" key="1">
    <citation type="submission" date="2014-10" db="EMBL/GenBank/DDBJ databases">
        <title>Draft genome sequence of the proteorhodopsin-containing marine bacterium Dokdonia donghaensis.</title>
        <authorList>
            <person name="Gomez-Consarnau L."/>
            <person name="Gonzalez J.M."/>
            <person name="Riedel T."/>
            <person name="Jaenicke S."/>
            <person name="Wagner-Doebler I."/>
            <person name="Fuhrman J.A."/>
        </authorList>
    </citation>
    <scope>NUCLEOTIDE SEQUENCE [LARGE SCALE GENOMIC DNA]</scope>
    <source>
        <strain evidence="1 2">DSW-1</strain>
    </source>
</reference>
<proteinExistence type="predicted"/>
<evidence type="ECO:0000313" key="2">
    <source>
        <dbReference type="Proteomes" id="UP000030140"/>
    </source>
</evidence>
<dbReference type="Proteomes" id="UP000030140">
    <property type="component" value="Unassembled WGS sequence"/>
</dbReference>
<keyword evidence="2" id="KW-1185">Reference proteome</keyword>
<gene>
    <name evidence="1" type="ORF">NV36_03195</name>
</gene>
<dbReference type="EMBL" id="JSAQ01000001">
    <property type="protein sequence ID" value="KGO07939.1"/>
    <property type="molecule type" value="Genomic_DNA"/>
</dbReference>
<comment type="caution">
    <text evidence="1">The sequence shown here is derived from an EMBL/GenBank/DDBJ whole genome shotgun (WGS) entry which is preliminary data.</text>
</comment>
<name>A0A0A2GXF9_9FLAO</name>
<protein>
    <submittedName>
        <fullName evidence="1">Uncharacterized protein</fullName>
    </submittedName>
</protein>
<dbReference type="AlphaFoldDB" id="A0A0A2GXF9"/>